<dbReference type="RefSeq" id="XP_047137964.1">
    <property type="nucleotide sequence ID" value="XM_047282008.2"/>
</dbReference>
<dbReference type="InterPro" id="IPR012198">
    <property type="entry name" value="cAMP_dep_PK_reg_su"/>
</dbReference>
<dbReference type="PROSITE" id="PS00888">
    <property type="entry name" value="CNMP_BINDING_1"/>
    <property type="match status" value="2"/>
</dbReference>
<dbReference type="PANTHER" id="PTHR11635">
    <property type="entry name" value="CAMP-DEPENDENT PROTEIN KINASE REGULATORY CHAIN"/>
    <property type="match status" value="1"/>
</dbReference>
<gene>
    <name evidence="9 10 11 12" type="primary">LOC100213257</name>
</gene>
<dbReference type="RefSeq" id="XP_065656403.1">
    <property type="nucleotide sequence ID" value="XM_065800331.1"/>
</dbReference>
<evidence type="ECO:0000313" key="10">
    <source>
        <dbReference type="RefSeq" id="XP_065656402.1"/>
    </source>
</evidence>
<dbReference type="InterPro" id="IPR018490">
    <property type="entry name" value="cNMP-bd_dom_sf"/>
</dbReference>
<keyword evidence="4" id="KW-0677">Repeat</keyword>
<keyword evidence="2" id="KW-0597">Phosphoprotein</keyword>
<evidence type="ECO:0000256" key="3">
    <source>
        <dbReference type="ARBA" id="ARBA00022566"/>
    </source>
</evidence>
<evidence type="ECO:0000256" key="2">
    <source>
        <dbReference type="ARBA" id="ARBA00022553"/>
    </source>
</evidence>
<dbReference type="Pfam" id="PF00027">
    <property type="entry name" value="cNMP_binding"/>
    <property type="match status" value="2"/>
</dbReference>
<sequence>MFKESFQNPILRGRRTAVAAESYDPSKDTEEEEAIVYYPKTEKQMKCLNDAASGIVFFKSCDAEQLKVLFGAMFEKKVNKGDVIIKQGDDGDNFYVIEKGIFDVHVKKDSAEKIVATLEDKGFFGDLALLYNCPRNATIIAKSEGVLWGLDQKTFKRIVVKATAKKRLLFEELLKTVSMLQSLTSYELMNLTDALDVETFNSEVKIISEGEEASKMYFIMEGQVAVRVNSDGIKKEIIRLEKGKYFGELALILQKPRVASVYATMDNTKCAVLNIHAFERLLGPCVNIMKRNLKQYEEERKRLGIEGITYEEK</sequence>
<keyword evidence="5" id="KW-0547">Nucleotide-binding</keyword>
<dbReference type="InterPro" id="IPR014710">
    <property type="entry name" value="RmlC-like_jellyroll"/>
</dbReference>
<proteinExistence type="inferred from homology"/>
<dbReference type="SUPFAM" id="SSF51206">
    <property type="entry name" value="cAMP-binding domain-like"/>
    <property type="match status" value="2"/>
</dbReference>
<evidence type="ECO:0000313" key="8">
    <source>
        <dbReference type="Proteomes" id="UP001652625"/>
    </source>
</evidence>
<dbReference type="SMART" id="SM00100">
    <property type="entry name" value="cNMP"/>
    <property type="match status" value="2"/>
</dbReference>
<dbReference type="RefSeq" id="XP_047137966.1">
    <property type="nucleotide sequence ID" value="XM_047282010.2"/>
</dbReference>
<evidence type="ECO:0000256" key="5">
    <source>
        <dbReference type="ARBA" id="ARBA00022741"/>
    </source>
</evidence>
<dbReference type="RefSeq" id="XP_065656404.1">
    <property type="nucleotide sequence ID" value="XM_065800332.1"/>
</dbReference>
<dbReference type="Gene3D" id="2.60.120.10">
    <property type="entry name" value="Jelly Rolls"/>
    <property type="match status" value="2"/>
</dbReference>
<keyword evidence="8" id="KW-1185">Reference proteome</keyword>
<organism evidence="8 10">
    <name type="scientific">Hydra vulgaris</name>
    <name type="common">Hydra</name>
    <name type="synonym">Hydra attenuata</name>
    <dbReference type="NCBI Taxonomy" id="6087"/>
    <lineage>
        <taxon>Eukaryota</taxon>
        <taxon>Metazoa</taxon>
        <taxon>Cnidaria</taxon>
        <taxon>Hydrozoa</taxon>
        <taxon>Hydroidolina</taxon>
        <taxon>Anthoathecata</taxon>
        <taxon>Aplanulata</taxon>
        <taxon>Hydridae</taxon>
        <taxon>Hydra</taxon>
    </lineage>
</organism>
<evidence type="ECO:0000256" key="4">
    <source>
        <dbReference type="ARBA" id="ARBA00022737"/>
    </source>
</evidence>
<dbReference type="RefSeq" id="XP_065656402.1">
    <property type="nucleotide sequence ID" value="XM_065800330.1"/>
</dbReference>
<name>A0ABM4C4A9_HYDVU</name>
<dbReference type="PANTHER" id="PTHR11635:SF152">
    <property type="entry name" value="CAMP-DEPENDENT PROTEIN KINASE TYPE I REGULATORY SUBUNIT-RELATED"/>
    <property type="match status" value="1"/>
</dbReference>
<dbReference type="CDD" id="cd00038">
    <property type="entry name" value="CAP_ED"/>
    <property type="match status" value="2"/>
</dbReference>
<protein>
    <submittedName>
        <fullName evidence="9 10">cAMP-dependent protein kinase type II regulatory subunit isoform X2</fullName>
    </submittedName>
</protein>
<dbReference type="PIRSF" id="PIRSF000548">
    <property type="entry name" value="PK_regulatory"/>
    <property type="match status" value="1"/>
</dbReference>
<evidence type="ECO:0000259" key="7">
    <source>
        <dbReference type="PROSITE" id="PS50042"/>
    </source>
</evidence>
<feature type="domain" description="Cyclic nucleotide-binding" evidence="7">
    <location>
        <begin position="57"/>
        <end position="176"/>
    </location>
</feature>
<comment type="similarity">
    <text evidence="1">Belongs to the cAMP-dependent kinase regulatory chain family.</text>
</comment>
<reference evidence="9 10" key="1">
    <citation type="submission" date="2025-05" db="UniProtKB">
        <authorList>
            <consortium name="RefSeq"/>
        </authorList>
    </citation>
    <scope>IDENTIFICATION</scope>
</reference>
<dbReference type="GeneID" id="100213257"/>
<evidence type="ECO:0000313" key="9">
    <source>
        <dbReference type="RefSeq" id="XP_065656401.1"/>
    </source>
</evidence>
<dbReference type="PROSITE" id="PS50042">
    <property type="entry name" value="CNMP_BINDING_3"/>
    <property type="match status" value="2"/>
</dbReference>
<dbReference type="InterPro" id="IPR050503">
    <property type="entry name" value="cAMP-dep_PK_reg_su-like"/>
</dbReference>
<evidence type="ECO:0000256" key="6">
    <source>
        <dbReference type="ARBA" id="ARBA00023149"/>
    </source>
</evidence>
<dbReference type="InterPro" id="IPR000595">
    <property type="entry name" value="cNMP-bd_dom"/>
</dbReference>
<keyword evidence="3" id="KW-0116">cAMP-binding</keyword>
<accession>A0ABM4C4A9</accession>
<dbReference type="RefSeq" id="XP_004205545.1">
    <property type="nucleotide sequence ID" value="XM_004205497.4"/>
</dbReference>
<dbReference type="PRINTS" id="PR00103">
    <property type="entry name" value="CAMPKINASE"/>
</dbReference>
<evidence type="ECO:0000256" key="1">
    <source>
        <dbReference type="ARBA" id="ARBA00005753"/>
    </source>
</evidence>
<evidence type="ECO:0000313" key="12">
    <source>
        <dbReference type="RefSeq" id="XP_065656404.1"/>
    </source>
</evidence>
<dbReference type="InterPro" id="IPR018488">
    <property type="entry name" value="cNMP-bd_CS"/>
</dbReference>
<keyword evidence="6" id="KW-0114">cAMP</keyword>
<evidence type="ECO:0000313" key="11">
    <source>
        <dbReference type="RefSeq" id="XP_065656403.1"/>
    </source>
</evidence>
<dbReference type="Proteomes" id="UP001652625">
    <property type="component" value="Chromosome 06"/>
</dbReference>
<dbReference type="RefSeq" id="XP_047137965.1">
    <property type="nucleotide sequence ID" value="XM_047282009.2"/>
</dbReference>
<feature type="domain" description="Cyclic nucleotide-binding" evidence="7">
    <location>
        <begin position="179"/>
        <end position="299"/>
    </location>
</feature>
<dbReference type="RefSeq" id="XP_065656401.1">
    <property type="nucleotide sequence ID" value="XM_065800329.1"/>
</dbReference>